<dbReference type="EMBL" id="ML213602">
    <property type="protein sequence ID" value="TFK38821.1"/>
    <property type="molecule type" value="Genomic_DNA"/>
</dbReference>
<dbReference type="CDD" id="cd05227">
    <property type="entry name" value="AR_SDR_e"/>
    <property type="match status" value="1"/>
</dbReference>
<reference evidence="4 5" key="1">
    <citation type="journal article" date="2019" name="Nat. Ecol. Evol.">
        <title>Megaphylogeny resolves global patterns of mushroom evolution.</title>
        <authorList>
            <person name="Varga T."/>
            <person name="Krizsan K."/>
            <person name="Foldi C."/>
            <person name="Dima B."/>
            <person name="Sanchez-Garcia M."/>
            <person name="Sanchez-Ramirez S."/>
            <person name="Szollosi G.J."/>
            <person name="Szarkandi J.G."/>
            <person name="Papp V."/>
            <person name="Albert L."/>
            <person name="Andreopoulos W."/>
            <person name="Angelini C."/>
            <person name="Antonin V."/>
            <person name="Barry K.W."/>
            <person name="Bougher N.L."/>
            <person name="Buchanan P."/>
            <person name="Buyck B."/>
            <person name="Bense V."/>
            <person name="Catcheside P."/>
            <person name="Chovatia M."/>
            <person name="Cooper J."/>
            <person name="Damon W."/>
            <person name="Desjardin D."/>
            <person name="Finy P."/>
            <person name="Geml J."/>
            <person name="Haridas S."/>
            <person name="Hughes K."/>
            <person name="Justo A."/>
            <person name="Karasinski D."/>
            <person name="Kautmanova I."/>
            <person name="Kiss B."/>
            <person name="Kocsube S."/>
            <person name="Kotiranta H."/>
            <person name="LaButti K.M."/>
            <person name="Lechner B.E."/>
            <person name="Liimatainen K."/>
            <person name="Lipzen A."/>
            <person name="Lukacs Z."/>
            <person name="Mihaltcheva S."/>
            <person name="Morgado L.N."/>
            <person name="Niskanen T."/>
            <person name="Noordeloos M.E."/>
            <person name="Ohm R.A."/>
            <person name="Ortiz-Santana B."/>
            <person name="Ovrebo C."/>
            <person name="Racz N."/>
            <person name="Riley R."/>
            <person name="Savchenko A."/>
            <person name="Shiryaev A."/>
            <person name="Soop K."/>
            <person name="Spirin V."/>
            <person name="Szebenyi C."/>
            <person name="Tomsovsky M."/>
            <person name="Tulloss R.E."/>
            <person name="Uehling J."/>
            <person name="Grigoriev I.V."/>
            <person name="Vagvolgyi C."/>
            <person name="Papp T."/>
            <person name="Martin F.M."/>
            <person name="Miettinen O."/>
            <person name="Hibbett D.S."/>
            <person name="Nagy L.G."/>
        </authorList>
    </citation>
    <scope>NUCLEOTIDE SEQUENCE [LARGE SCALE GENOMIC DNA]</scope>
    <source>
        <strain evidence="4 5">CBS 166.37</strain>
    </source>
</reference>
<organism evidence="4 5">
    <name type="scientific">Crucibulum laeve</name>
    <dbReference type="NCBI Taxonomy" id="68775"/>
    <lineage>
        <taxon>Eukaryota</taxon>
        <taxon>Fungi</taxon>
        <taxon>Dikarya</taxon>
        <taxon>Basidiomycota</taxon>
        <taxon>Agaricomycotina</taxon>
        <taxon>Agaricomycetes</taxon>
        <taxon>Agaricomycetidae</taxon>
        <taxon>Agaricales</taxon>
        <taxon>Agaricineae</taxon>
        <taxon>Nidulariaceae</taxon>
        <taxon>Crucibulum</taxon>
    </lineage>
</organism>
<keyword evidence="5" id="KW-1185">Reference proteome</keyword>
<dbReference type="PANTHER" id="PTHR10366">
    <property type="entry name" value="NAD DEPENDENT EPIMERASE/DEHYDRATASE"/>
    <property type="match status" value="1"/>
</dbReference>
<dbReference type="STRING" id="68775.A0A5C3MCE7"/>
<evidence type="ECO:0000313" key="4">
    <source>
        <dbReference type="EMBL" id="TFK38821.1"/>
    </source>
</evidence>
<sequence>MPTLQPPALILVSGANGYIAVWVVRLLLERGFRVRGTVRSESKVPYLLQYFNSLGYNEDKLEVIVVPDITKEDAFDEAVKGVDGIEHTASPFHSNVDDPHEFINPAVNGTVGILKSALKYGDRVKRIIVTSSCASVLSLPLSKPTIFSEENWNTGAPKEVEEQGRAAPAMTKYRASKVLAEQAAWKFYEDHKSEIRWDLSVINPPYVFGPAIQAISSPDHLNTSLRQWYDAVYAPSPPAAERTPALLLNANAWVDVRDIAEAHVRALEKEAAGGERIIVCGGLFTWQDWINTANALPSHPSLAHPLPKGDPSLLPEEPKEREKIYLLSYDVSKAQRLLDIKYKTMEETTRDSLEYFSKKGW</sequence>
<dbReference type="GO" id="GO:0016616">
    <property type="term" value="F:oxidoreductase activity, acting on the CH-OH group of donors, NAD or NADP as acceptor"/>
    <property type="evidence" value="ECO:0007669"/>
    <property type="project" value="TreeGrafter"/>
</dbReference>
<dbReference type="OrthoDB" id="2735536at2759"/>
<dbReference type="SUPFAM" id="SSF51735">
    <property type="entry name" value="NAD(P)-binding Rossmann-fold domains"/>
    <property type="match status" value="1"/>
</dbReference>
<accession>A0A5C3MCE7</accession>
<dbReference type="InterPro" id="IPR001509">
    <property type="entry name" value="Epimerase_deHydtase"/>
</dbReference>
<dbReference type="InterPro" id="IPR036291">
    <property type="entry name" value="NAD(P)-bd_dom_sf"/>
</dbReference>
<dbReference type="Gene3D" id="3.40.50.720">
    <property type="entry name" value="NAD(P)-binding Rossmann-like Domain"/>
    <property type="match status" value="1"/>
</dbReference>
<comment type="similarity">
    <text evidence="2">Belongs to the NAD(P)-dependent epimerase/dehydratase family. Dihydroflavonol-4-reductase subfamily.</text>
</comment>
<feature type="domain" description="NAD-dependent epimerase/dehydratase" evidence="3">
    <location>
        <begin position="10"/>
        <end position="280"/>
    </location>
</feature>
<evidence type="ECO:0000259" key="3">
    <source>
        <dbReference type="Pfam" id="PF01370"/>
    </source>
</evidence>
<evidence type="ECO:0000313" key="5">
    <source>
        <dbReference type="Proteomes" id="UP000308652"/>
    </source>
</evidence>
<dbReference type="PANTHER" id="PTHR10366:SF564">
    <property type="entry name" value="STEROL-4-ALPHA-CARBOXYLATE 3-DEHYDROGENASE, DECARBOXYLATING"/>
    <property type="match status" value="1"/>
</dbReference>
<dbReference type="InterPro" id="IPR050425">
    <property type="entry name" value="NAD(P)_dehydrat-like"/>
</dbReference>
<evidence type="ECO:0000256" key="1">
    <source>
        <dbReference type="ARBA" id="ARBA00023002"/>
    </source>
</evidence>
<dbReference type="Proteomes" id="UP000308652">
    <property type="component" value="Unassembled WGS sequence"/>
</dbReference>
<dbReference type="Pfam" id="PF01370">
    <property type="entry name" value="Epimerase"/>
    <property type="match status" value="1"/>
</dbReference>
<name>A0A5C3MCE7_9AGAR</name>
<keyword evidence="1" id="KW-0560">Oxidoreductase</keyword>
<protein>
    <submittedName>
        <fullName evidence="4">D-lactaldehyde dehydrogenase</fullName>
    </submittedName>
</protein>
<gene>
    <name evidence="4" type="ORF">BDQ12DRAFT_605410</name>
</gene>
<dbReference type="AlphaFoldDB" id="A0A5C3MCE7"/>
<proteinExistence type="inferred from homology"/>
<evidence type="ECO:0000256" key="2">
    <source>
        <dbReference type="ARBA" id="ARBA00023445"/>
    </source>
</evidence>